<dbReference type="InParanoid" id="D8Q5U7"/>
<keyword evidence="1" id="KW-0732">Signal</keyword>
<proteinExistence type="predicted"/>
<name>D8Q5U7_SCHCM</name>
<sequence length="128" mass="13416">MFAAKLLLATAFAAIVVLADDYVHCETSDASPPVTGCQTISDGFAQGADPDCAQPYGSGCRTVVSNNLGCTFVLCMQDGTSPQCSDPASAAKFTKALIDQCAKDGKVGGYYHQDLGDGHYLNYEFTAK</sequence>
<dbReference type="OrthoDB" id="4727851at2759"/>
<feature type="chain" id="PRO_5003120623" evidence="1">
    <location>
        <begin position="20"/>
        <end position="128"/>
    </location>
</feature>
<feature type="non-terminal residue" evidence="2">
    <location>
        <position position="128"/>
    </location>
</feature>
<evidence type="ECO:0000313" key="2">
    <source>
        <dbReference type="EMBL" id="EFI97031.1"/>
    </source>
</evidence>
<gene>
    <name evidence="2" type="ORF">SCHCODRAFT_109342</name>
</gene>
<accession>D8Q5U7</accession>
<dbReference type="RefSeq" id="XP_003031934.1">
    <property type="nucleotide sequence ID" value="XM_003031888.1"/>
</dbReference>
<protein>
    <submittedName>
        <fullName evidence="2">Uncharacterized protein</fullName>
    </submittedName>
</protein>
<dbReference type="EMBL" id="GL377306">
    <property type="protein sequence ID" value="EFI97031.1"/>
    <property type="molecule type" value="Genomic_DNA"/>
</dbReference>
<evidence type="ECO:0000256" key="1">
    <source>
        <dbReference type="SAM" id="SignalP"/>
    </source>
</evidence>
<dbReference type="VEuPathDB" id="FungiDB:SCHCODRAFT_02667568"/>
<dbReference type="GeneID" id="9590015"/>
<keyword evidence="3" id="KW-1185">Reference proteome</keyword>
<dbReference type="KEGG" id="scm:SCHCO_02667568"/>
<dbReference type="AlphaFoldDB" id="D8Q5U7"/>
<organism evidence="3">
    <name type="scientific">Schizophyllum commune (strain H4-8 / FGSC 9210)</name>
    <name type="common">Split gill fungus</name>
    <dbReference type="NCBI Taxonomy" id="578458"/>
    <lineage>
        <taxon>Eukaryota</taxon>
        <taxon>Fungi</taxon>
        <taxon>Dikarya</taxon>
        <taxon>Basidiomycota</taxon>
        <taxon>Agaricomycotina</taxon>
        <taxon>Agaricomycetes</taxon>
        <taxon>Agaricomycetidae</taxon>
        <taxon>Agaricales</taxon>
        <taxon>Schizophyllaceae</taxon>
        <taxon>Schizophyllum</taxon>
    </lineage>
</organism>
<feature type="signal peptide" evidence="1">
    <location>
        <begin position="1"/>
        <end position="19"/>
    </location>
</feature>
<reference evidence="2 3" key="1">
    <citation type="journal article" date="2010" name="Nat. Biotechnol.">
        <title>Genome sequence of the model mushroom Schizophyllum commune.</title>
        <authorList>
            <person name="Ohm R.A."/>
            <person name="de Jong J.F."/>
            <person name="Lugones L.G."/>
            <person name="Aerts A."/>
            <person name="Kothe E."/>
            <person name="Stajich J.E."/>
            <person name="de Vries R.P."/>
            <person name="Record E."/>
            <person name="Levasseur A."/>
            <person name="Baker S.E."/>
            <person name="Bartholomew K.A."/>
            <person name="Coutinho P.M."/>
            <person name="Erdmann S."/>
            <person name="Fowler T.J."/>
            <person name="Gathman A.C."/>
            <person name="Lombard V."/>
            <person name="Henrissat B."/>
            <person name="Knabe N."/>
            <person name="Kuees U."/>
            <person name="Lilly W.W."/>
            <person name="Lindquist E."/>
            <person name="Lucas S."/>
            <person name="Magnuson J.K."/>
            <person name="Piumi F."/>
            <person name="Raudaskoski M."/>
            <person name="Salamov A."/>
            <person name="Schmutz J."/>
            <person name="Schwarze F.W.M.R."/>
            <person name="vanKuyk P.A."/>
            <person name="Horton J.S."/>
            <person name="Grigoriev I.V."/>
            <person name="Woesten H.A.B."/>
        </authorList>
    </citation>
    <scope>NUCLEOTIDE SEQUENCE [LARGE SCALE GENOMIC DNA]</scope>
    <source>
        <strain evidence="3">H4-8 / FGSC 9210</strain>
    </source>
</reference>
<evidence type="ECO:0000313" key="3">
    <source>
        <dbReference type="Proteomes" id="UP000007431"/>
    </source>
</evidence>
<dbReference type="Proteomes" id="UP000007431">
    <property type="component" value="Unassembled WGS sequence"/>
</dbReference>
<dbReference type="HOGENOM" id="CLU_1907888_0_0_1"/>